<reference evidence="1 2" key="1">
    <citation type="submission" date="2023-09" db="EMBL/GenBank/DDBJ databases">
        <authorList>
            <person name="Page C.A."/>
            <person name="Perez-Diaz I.M."/>
        </authorList>
    </citation>
    <scope>NUCLEOTIDE SEQUENCE [LARGE SCALE GENOMIC DNA]</scope>
    <source>
        <strain evidence="1 2">Ll15</strain>
    </source>
</reference>
<organism evidence="1 2">
    <name type="scientific">Lysinibacillus louembei</name>
    <dbReference type="NCBI Taxonomy" id="1470088"/>
    <lineage>
        <taxon>Bacteria</taxon>
        <taxon>Bacillati</taxon>
        <taxon>Bacillota</taxon>
        <taxon>Bacilli</taxon>
        <taxon>Bacillales</taxon>
        <taxon>Bacillaceae</taxon>
        <taxon>Lysinibacillus</taxon>
    </lineage>
</organism>
<proteinExistence type="predicted"/>
<accession>A0ABZ0RX59</accession>
<dbReference type="EMBL" id="CP137624">
    <property type="protein sequence ID" value="WPK12735.1"/>
    <property type="molecule type" value="Genomic_DNA"/>
</dbReference>
<keyword evidence="2" id="KW-1185">Reference proteome</keyword>
<evidence type="ECO:0000313" key="1">
    <source>
        <dbReference type="EMBL" id="WPK12735.1"/>
    </source>
</evidence>
<sequence length="55" mass="6566">MRLIQRIIQSKLFILSQVALFIGELALKKDCHFIFYAEDMPKALQEQHPFMKKEE</sequence>
<dbReference type="RefSeq" id="WP_319837421.1">
    <property type="nucleotide sequence ID" value="NZ_CP137624.1"/>
</dbReference>
<protein>
    <recommendedName>
        <fullName evidence="3">Cyclic lactone autoinducer peptide</fullName>
    </recommendedName>
</protein>
<evidence type="ECO:0008006" key="3">
    <source>
        <dbReference type="Google" id="ProtNLM"/>
    </source>
</evidence>
<name>A0ABZ0RX59_9BACI</name>
<gene>
    <name evidence="1" type="ORF">R6U77_03260</name>
</gene>
<evidence type="ECO:0000313" key="2">
    <source>
        <dbReference type="Proteomes" id="UP001322664"/>
    </source>
</evidence>
<dbReference type="Proteomes" id="UP001322664">
    <property type="component" value="Chromosome"/>
</dbReference>